<protein>
    <submittedName>
        <fullName evidence="1">Uncharacterized protein</fullName>
    </submittedName>
</protein>
<gene>
    <name evidence="1" type="ORF">BSTOLATCC_MIC45488</name>
</gene>
<evidence type="ECO:0000313" key="1">
    <source>
        <dbReference type="EMBL" id="CAG9328028.1"/>
    </source>
</evidence>
<name>A0AAU9JU25_9CILI</name>
<evidence type="ECO:0000313" key="2">
    <source>
        <dbReference type="Proteomes" id="UP001162131"/>
    </source>
</evidence>
<reference evidence="1" key="1">
    <citation type="submission" date="2021-09" db="EMBL/GenBank/DDBJ databases">
        <authorList>
            <consortium name="AG Swart"/>
            <person name="Singh M."/>
            <person name="Singh A."/>
            <person name="Seah K."/>
            <person name="Emmerich C."/>
        </authorList>
    </citation>
    <scope>NUCLEOTIDE SEQUENCE</scope>
    <source>
        <strain evidence="1">ATCC30299</strain>
    </source>
</reference>
<organism evidence="1 2">
    <name type="scientific">Blepharisma stoltei</name>
    <dbReference type="NCBI Taxonomy" id="1481888"/>
    <lineage>
        <taxon>Eukaryota</taxon>
        <taxon>Sar</taxon>
        <taxon>Alveolata</taxon>
        <taxon>Ciliophora</taxon>
        <taxon>Postciliodesmatophora</taxon>
        <taxon>Heterotrichea</taxon>
        <taxon>Heterotrichida</taxon>
        <taxon>Blepharismidae</taxon>
        <taxon>Blepharisma</taxon>
    </lineage>
</organism>
<comment type="caution">
    <text evidence="1">The sequence shown here is derived from an EMBL/GenBank/DDBJ whole genome shotgun (WGS) entry which is preliminary data.</text>
</comment>
<accession>A0AAU9JU25</accession>
<sequence>MDDFSFYRTKFPQLWHILNCCRSSTVCPRRLADSRILYIQFSKHCKRRIYLAKNSWRVYSPYHFSDSGDY</sequence>
<proteinExistence type="predicted"/>
<dbReference type="AlphaFoldDB" id="A0AAU9JU25"/>
<keyword evidence="2" id="KW-1185">Reference proteome</keyword>
<dbReference type="Proteomes" id="UP001162131">
    <property type="component" value="Unassembled WGS sequence"/>
</dbReference>
<dbReference type="EMBL" id="CAJZBQ010000045">
    <property type="protein sequence ID" value="CAG9328028.1"/>
    <property type="molecule type" value="Genomic_DNA"/>
</dbReference>